<reference evidence="2 3" key="1">
    <citation type="submission" date="2018-11" db="EMBL/GenBank/DDBJ databases">
        <authorList>
            <person name="Mardanov A.V."/>
            <person name="Ravin N.V."/>
            <person name="Dedysh S.N."/>
        </authorList>
    </citation>
    <scope>NUCLEOTIDE SEQUENCE [LARGE SCALE GENOMIC DNA]</scope>
    <source>
        <strain evidence="2 3">AF10</strain>
    </source>
</reference>
<keyword evidence="3" id="KW-1185">Reference proteome</keyword>
<dbReference type="InterPro" id="IPR051606">
    <property type="entry name" value="Polyketide_Oxido-like"/>
</dbReference>
<dbReference type="OrthoDB" id="9785372at2"/>
<dbReference type="GO" id="GO:0016646">
    <property type="term" value="F:oxidoreductase activity, acting on the CH-NH group of donors, NAD or NADP as acceptor"/>
    <property type="evidence" value="ECO:0007669"/>
    <property type="project" value="TreeGrafter"/>
</dbReference>
<sequence>MAGTQIRIAIFGANGGTGRLLTERCLAQGRQVTVLLRTPETFPFRDRVRVVEGNAFDSVAIEETLVGADAVFSALGAKSLKREDVLERAVPLIVRAMEVRGPKRLIALGSAGALPSSLDKQPAWRRWIVQNIVYNTFLKWPVASQISQWQTLSHSGLDWTMVMPPMLTNGAERGSYRVDGEALPRNSSRIARADVADFMMAQLGEVRWVRKGVYIGW</sequence>
<dbReference type="PANTHER" id="PTHR43355:SF2">
    <property type="entry name" value="FLAVIN REDUCTASE (NADPH)"/>
    <property type="match status" value="1"/>
</dbReference>
<organism evidence="2 3">
    <name type="scientific">Granulicella sibirica</name>
    <dbReference type="NCBI Taxonomy" id="2479048"/>
    <lineage>
        <taxon>Bacteria</taxon>
        <taxon>Pseudomonadati</taxon>
        <taxon>Acidobacteriota</taxon>
        <taxon>Terriglobia</taxon>
        <taxon>Terriglobales</taxon>
        <taxon>Acidobacteriaceae</taxon>
        <taxon>Granulicella</taxon>
    </lineage>
</organism>
<dbReference type="Proteomes" id="UP000289437">
    <property type="component" value="Unassembled WGS sequence"/>
</dbReference>
<dbReference type="InterPro" id="IPR016040">
    <property type="entry name" value="NAD(P)-bd_dom"/>
</dbReference>
<proteinExistence type="predicted"/>
<evidence type="ECO:0000259" key="1">
    <source>
        <dbReference type="Pfam" id="PF13460"/>
    </source>
</evidence>
<dbReference type="InterPro" id="IPR036291">
    <property type="entry name" value="NAD(P)-bd_dom_sf"/>
</dbReference>
<dbReference type="Gene3D" id="3.40.50.720">
    <property type="entry name" value="NAD(P)-binding Rossmann-like Domain"/>
    <property type="match status" value="1"/>
</dbReference>
<dbReference type="Pfam" id="PF13460">
    <property type="entry name" value="NAD_binding_10"/>
    <property type="match status" value="1"/>
</dbReference>
<accession>A0A4Q0T497</accession>
<feature type="domain" description="NAD(P)-binding" evidence="1">
    <location>
        <begin position="12"/>
        <end position="203"/>
    </location>
</feature>
<protein>
    <submittedName>
        <fullName evidence="2">Flavin reductase</fullName>
    </submittedName>
</protein>
<evidence type="ECO:0000313" key="3">
    <source>
        <dbReference type="Proteomes" id="UP000289437"/>
    </source>
</evidence>
<dbReference type="SUPFAM" id="SSF51735">
    <property type="entry name" value="NAD(P)-binding Rossmann-fold domains"/>
    <property type="match status" value="1"/>
</dbReference>
<comment type="caution">
    <text evidence="2">The sequence shown here is derived from an EMBL/GenBank/DDBJ whole genome shotgun (WGS) entry which is preliminary data.</text>
</comment>
<name>A0A4Q0T497_9BACT</name>
<dbReference type="PANTHER" id="PTHR43355">
    <property type="entry name" value="FLAVIN REDUCTASE (NADPH)"/>
    <property type="match status" value="1"/>
</dbReference>
<dbReference type="EMBL" id="RDSM01000001">
    <property type="protein sequence ID" value="RXH58473.1"/>
    <property type="molecule type" value="Genomic_DNA"/>
</dbReference>
<reference evidence="3" key="2">
    <citation type="submission" date="2019-02" db="EMBL/GenBank/DDBJ databases">
        <title>Granulicella sibirica sp. nov., a psychrotolerant acidobacterium isolated from an organic soil layer in forested tundra, West Siberia.</title>
        <authorList>
            <person name="Oshkin I.Y."/>
            <person name="Kulichevskaya I.S."/>
            <person name="Rijpstra W.I.C."/>
            <person name="Sinninghe Damste J.S."/>
            <person name="Rakitin A.L."/>
            <person name="Ravin N.V."/>
            <person name="Dedysh S.N."/>
        </authorList>
    </citation>
    <scope>NUCLEOTIDE SEQUENCE [LARGE SCALE GENOMIC DNA]</scope>
    <source>
        <strain evidence="3">AF10</strain>
    </source>
</reference>
<dbReference type="AlphaFoldDB" id="A0A4Q0T497"/>
<dbReference type="RefSeq" id="WP_128912462.1">
    <property type="nucleotide sequence ID" value="NZ_RDSM01000001.1"/>
</dbReference>
<gene>
    <name evidence="2" type="ORF">GRAN_1783</name>
</gene>
<evidence type="ECO:0000313" key="2">
    <source>
        <dbReference type="EMBL" id="RXH58473.1"/>
    </source>
</evidence>